<dbReference type="CDD" id="cd00093">
    <property type="entry name" value="HTH_XRE"/>
    <property type="match status" value="1"/>
</dbReference>
<dbReference type="KEGG" id="adg:Adeg_1377"/>
<name>C9R850_AMMDK</name>
<dbReference type="RefSeq" id="WP_015739356.1">
    <property type="nucleotide sequence ID" value="NC_013385.1"/>
</dbReference>
<accession>C9R850</accession>
<evidence type="ECO:0000313" key="2">
    <source>
        <dbReference type="Proteomes" id="UP000002620"/>
    </source>
</evidence>
<dbReference type="EMBL" id="CP001785">
    <property type="protein sequence ID" value="ACX52479.1"/>
    <property type="molecule type" value="Genomic_DNA"/>
</dbReference>
<sequence>MPVPVFFFVSHLRSLLNMPLAQVAKELGIATSYLYYLETFDRPPDPDLAVRRKKTTLAEATAAFLNSRVHIPVAFHFLETPRLTDPNEVQLCFEREALFHQLFSSPLLLRLLDDPLFLNTLLPLLSAGAYQPREWHVKAPHDANAARALWWFFSRFCGSLTGHRRGEGGVVFVPDALDVFSAAPGRPLGKLHGFPSLQDPGQAKFLRLWLYLITEKILLCPAPPPSPRVQSAWREWYHLYNAPWWMRIERMRDEIPEFSKVLPPNWWVRECVCRSREVFWFAPPDFLPPPAFAAVFLTCFPPEVGKVTVFWGPPVPVDGYTALEVHPFCLVLGDHLPPLPDGS</sequence>
<dbReference type="Proteomes" id="UP000002620">
    <property type="component" value="Chromosome"/>
</dbReference>
<dbReference type="OrthoDB" id="1728840at2"/>
<protein>
    <submittedName>
        <fullName evidence="1">Uncharacterized protein</fullName>
    </submittedName>
</protein>
<dbReference type="HOGENOM" id="CLU_808079_0_0_9"/>
<organism evidence="1 2">
    <name type="scientific">Ammonifex degensii (strain DSM 10501 / KC4)</name>
    <dbReference type="NCBI Taxonomy" id="429009"/>
    <lineage>
        <taxon>Bacteria</taxon>
        <taxon>Bacillati</taxon>
        <taxon>Bacillota</taxon>
        <taxon>Clostridia</taxon>
        <taxon>Thermoanaerobacterales</taxon>
        <taxon>Thermoanaerobacteraceae</taxon>
        <taxon>Ammonifex</taxon>
    </lineage>
</organism>
<reference evidence="1 2" key="1">
    <citation type="submission" date="2009-10" db="EMBL/GenBank/DDBJ databases">
        <title>Complete sequence of chromosome of Ammonifex degensii KC4.</title>
        <authorList>
            <consortium name="US DOE Joint Genome Institute"/>
            <person name="Kerfeld C."/>
            <person name="Goodner B."/>
            <person name="Huber H."/>
            <person name="Stetter K."/>
            <person name="Lucas S."/>
            <person name="Copeland A."/>
            <person name="Lapidus A."/>
            <person name="Glavina del Rio T."/>
            <person name="Dalin E."/>
            <person name="Tice H."/>
            <person name="Bruce D."/>
            <person name="Goodwin L."/>
            <person name="Pitluck S."/>
            <person name="Saunders E."/>
            <person name="Brettin T."/>
            <person name="Detter J.C."/>
            <person name="Han C."/>
            <person name="Larimer F."/>
            <person name="Land M."/>
            <person name="Hauser L."/>
            <person name="Kyrpides N."/>
            <person name="Ovchinnikova G."/>
            <person name="Richardson P."/>
        </authorList>
    </citation>
    <scope>NUCLEOTIDE SEQUENCE [LARGE SCALE GENOMIC DNA]</scope>
    <source>
        <strain evidence="2">DSM 10501 / KC4</strain>
    </source>
</reference>
<gene>
    <name evidence="1" type="ordered locus">Adeg_1377</name>
</gene>
<evidence type="ECO:0000313" key="1">
    <source>
        <dbReference type="EMBL" id="ACX52479.1"/>
    </source>
</evidence>
<keyword evidence="2" id="KW-1185">Reference proteome</keyword>
<dbReference type="AlphaFoldDB" id="C9R850"/>
<dbReference type="InterPro" id="IPR001387">
    <property type="entry name" value="Cro/C1-type_HTH"/>
</dbReference>
<proteinExistence type="predicted"/>